<comment type="caution">
    <text evidence="3">The sequence shown here is derived from an EMBL/GenBank/DDBJ whole genome shotgun (WGS) entry which is preliminary data.</text>
</comment>
<evidence type="ECO:0000313" key="4">
    <source>
        <dbReference type="Proteomes" id="UP001245561"/>
    </source>
</evidence>
<evidence type="ECO:0000256" key="1">
    <source>
        <dbReference type="SAM" id="MobiDB-lite"/>
    </source>
</evidence>
<evidence type="ECO:0000313" key="3">
    <source>
        <dbReference type="EMBL" id="MDT2636584.1"/>
    </source>
</evidence>
<dbReference type="Proteomes" id="UP001245561">
    <property type="component" value="Unassembled WGS sequence"/>
</dbReference>
<feature type="chain" id="PRO_5043555466" evidence="2">
    <location>
        <begin position="30"/>
        <end position="126"/>
    </location>
</feature>
<gene>
    <name evidence="3" type="ORF">P7D36_03515</name>
</gene>
<name>A0AAW8TIN1_9ENTE</name>
<protein>
    <submittedName>
        <fullName evidence="3">Uncharacterized protein</fullName>
    </submittedName>
</protein>
<dbReference type="AlphaFoldDB" id="A0AAW8TIN1"/>
<sequence length="126" mass="13482">MKIKKIGAISFAAVSLLSIVTGTGISVYAAENTTNTPNSDNVSVTNSAFTENETDPSNNYIFDSENVIIENTESGIEVTKYEKSNSSKDKLQVGFRHKRITRSGVLSIAGRRSRTAGLKPPVLTGG</sequence>
<organism evidence="3 4">
    <name type="scientific">Enterococcus dongliensis</name>
    <dbReference type="NCBI Taxonomy" id="2559925"/>
    <lineage>
        <taxon>Bacteria</taxon>
        <taxon>Bacillati</taxon>
        <taxon>Bacillota</taxon>
        <taxon>Bacilli</taxon>
        <taxon>Lactobacillales</taxon>
        <taxon>Enterococcaceae</taxon>
        <taxon>Enterococcus</taxon>
    </lineage>
</organism>
<accession>A0AAW8TIN1</accession>
<keyword evidence="2" id="KW-0732">Signal</keyword>
<dbReference type="EMBL" id="JARPYT010000003">
    <property type="protein sequence ID" value="MDT2636584.1"/>
    <property type="molecule type" value="Genomic_DNA"/>
</dbReference>
<feature type="signal peptide" evidence="2">
    <location>
        <begin position="1"/>
        <end position="29"/>
    </location>
</feature>
<reference evidence="3" key="1">
    <citation type="submission" date="2023-03" db="EMBL/GenBank/DDBJ databases">
        <authorList>
            <person name="Shen W."/>
            <person name="Cai J."/>
        </authorList>
    </citation>
    <scope>NUCLEOTIDE SEQUENCE</scope>
    <source>
        <strain evidence="3">P55-2</strain>
    </source>
</reference>
<feature type="region of interest" description="Disordered" evidence="1">
    <location>
        <begin position="32"/>
        <end position="56"/>
    </location>
</feature>
<evidence type="ECO:0000256" key="2">
    <source>
        <dbReference type="SAM" id="SignalP"/>
    </source>
</evidence>
<proteinExistence type="predicted"/>
<dbReference type="RefSeq" id="WP_311860392.1">
    <property type="nucleotide sequence ID" value="NZ_JARPYT010000003.1"/>
</dbReference>